<feature type="domain" description="CBS" evidence="10">
    <location>
        <begin position="194"/>
        <end position="250"/>
    </location>
</feature>
<comment type="caution">
    <text evidence="9">Lacks conserved residue(s) required for the propagation of feature annotation.</text>
</comment>
<dbReference type="GO" id="GO:0046872">
    <property type="term" value="F:metal ion binding"/>
    <property type="evidence" value="ECO:0007669"/>
    <property type="project" value="UniProtKB-KW"/>
</dbReference>
<name>A0A1T4LLY7_9FIRM</name>
<keyword evidence="5 9" id="KW-0460">Magnesium</keyword>
<keyword evidence="3 9" id="KW-0813">Transport</keyword>
<dbReference type="Pfam" id="PF01769">
    <property type="entry name" value="MgtE"/>
    <property type="match status" value="1"/>
</dbReference>
<evidence type="ECO:0000256" key="9">
    <source>
        <dbReference type="RuleBase" id="RU362011"/>
    </source>
</evidence>
<keyword evidence="7 9" id="KW-0472">Membrane</keyword>
<comment type="function">
    <text evidence="9">Acts as a magnesium transporter.</text>
</comment>
<dbReference type="OrthoDB" id="9790355at2"/>
<evidence type="ECO:0000256" key="8">
    <source>
        <dbReference type="PROSITE-ProRule" id="PRU00703"/>
    </source>
</evidence>
<feature type="transmembrane region" description="Helical" evidence="9">
    <location>
        <begin position="354"/>
        <end position="372"/>
    </location>
</feature>
<evidence type="ECO:0000256" key="3">
    <source>
        <dbReference type="ARBA" id="ARBA00022448"/>
    </source>
</evidence>
<comment type="subunit">
    <text evidence="9">Homodimer.</text>
</comment>
<dbReference type="InterPro" id="IPR006668">
    <property type="entry name" value="Mg_transptr_MgtE_intracell_dom"/>
</dbReference>
<dbReference type="Proteomes" id="UP000196365">
    <property type="component" value="Unassembled WGS sequence"/>
</dbReference>
<organism evidence="11 12">
    <name type="scientific">Garciella nitratireducens DSM 15102</name>
    <dbReference type="NCBI Taxonomy" id="1121911"/>
    <lineage>
        <taxon>Bacteria</taxon>
        <taxon>Bacillati</taxon>
        <taxon>Bacillota</taxon>
        <taxon>Clostridia</taxon>
        <taxon>Eubacteriales</taxon>
        <taxon>Eubacteriaceae</taxon>
        <taxon>Garciella</taxon>
    </lineage>
</organism>
<dbReference type="PANTHER" id="PTHR43773">
    <property type="entry name" value="MAGNESIUM TRANSPORTER MGTE"/>
    <property type="match status" value="1"/>
</dbReference>
<evidence type="ECO:0000256" key="7">
    <source>
        <dbReference type="ARBA" id="ARBA00023136"/>
    </source>
</evidence>
<dbReference type="EMBL" id="FUWV01000004">
    <property type="protein sequence ID" value="SJZ55661.1"/>
    <property type="molecule type" value="Genomic_DNA"/>
</dbReference>
<keyword evidence="9" id="KW-0479">Metal-binding</keyword>
<feature type="domain" description="CBS" evidence="10">
    <location>
        <begin position="130"/>
        <end position="193"/>
    </location>
</feature>
<evidence type="ECO:0000256" key="4">
    <source>
        <dbReference type="ARBA" id="ARBA00022692"/>
    </source>
</evidence>
<evidence type="ECO:0000256" key="6">
    <source>
        <dbReference type="ARBA" id="ARBA00022989"/>
    </source>
</evidence>
<dbReference type="GO" id="GO:0015095">
    <property type="term" value="F:magnesium ion transmembrane transporter activity"/>
    <property type="evidence" value="ECO:0007669"/>
    <property type="project" value="UniProtKB-UniRule"/>
</dbReference>
<dbReference type="SUPFAM" id="SSF161093">
    <property type="entry name" value="MgtE membrane domain-like"/>
    <property type="match status" value="1"/>
</dbReference>
<dbReference type="InterPro" id="IPR006669">
    <property type="entry name" value="MgtE_transporter"/>
</dbReference>
<keyword evidence="9" id="KW-1003">Cell membrane</keyword>
<sequence length="443" mass="50408">MHQILEMIENKEYKKLHQKLQTMKPADIAEILHNLSDKNFLLVFRLLPKDFAIEVFSSMDSNEQAKLSKLINIDELRELVKELNFDDKIDFLEEIPAQLVKRILQNCQEQERTLINQFLNYPEYSAGSLMTIEFVDLKKEMTVKEAIDHIRKTGFKKETIYTCYVIDAFRKLEGIISLKDIILADKNKKIKDLMEKDFISITTTEDQEEIAEIFKKYDLLAVPVVDLENRLVGIITVDDIIDVIEEENTEDFHKMAALQPTEKEYINSEVFSLVKQRLPWLAILMISATFTGSIIEKFESVLSKVTALTVFMPMLMGTGGNAGSQSSTLVIRSIALGEVECEDILKILWKEFRVSLLVGVSLAIVNFARIFFIENYSILIALAVSITLFITIILAEMIGGALPILAKLLRLDPAIMASPVLTTILDTLVLVTYFSISKIILNI</sequence>
<evidence type="ECO:0000313" key="11">
    <source>
        <dbReference type="EMBL" id="SJZ55661.1"/>
    </source>
</evidence>
<dbReference type="Pfam" id="PF03448">
    <property type="entry name" value="MgtE_N"/>
    <property type="match status" value="1"/>
</dbReference>
<keyword evidence="8" id="KW-0129">CBS domain</keyword>
<dbReference type="Gene3D" id="3.10.580.10">
    <property type="entry name" value="CBS-domain"/>
    <property type="match status" value="1"/>
</dbReference>
<evidence type="ECO:0000313" key="12">
    <source>
        <dbReference type="Proteomes" id="UP000196365"/>
    </source>
</evidence>
<proteinExistence type="inferred from homology"/>
<comment type="subcellular location">
    <subcellularLocation>
        <location evidence="9">Cell membrane</location>
        <topology evidence="9">Multi-pass membrane protein</topology>
    </subcellularLocation>
    <subcellularLocation>
        <location evidence="1">Membrane</location>
        <topology evidence="1">Multi-pass membrane protein</topology>
    </subcellularLocation>
</comment>
<evidence type="ECO:0000256" key="2">
    <source>
        <dbReference type="ARBA" id="ARBA00009749"/>
    </source>
</evidence>
<dbReference type="InterPro" id="IPR046342">
    <property type="entry name" value="CBS_dom_sf"/>
</dbReference>
<dbReference type="PROSITE" id="PS51371">
    <property type="entry name" value="CBS"/>
    <property type="match status" value="2"/>
</dbReference>
<dbReference type="Gene3D" id="1.25.60.10">
    <property type="entry name" value="MgtE N-terminal domain-like"/>
    <property type="match status" value="1"/>
</dbReference>
<dbReference type="Pfam" id="PF00571">
    <property type="entry name" value="CBS"/>
    <property type="match status" value="2"/>
</dbReference>
<dbReference type="InterPro" id="IPR000644">
    <property type="entry name" value="CBS_dom"/>
</dbReference>
<dbReference type="InterPro" id="IPR036739">
    <property type="entry name" value="SLC41_membr_dom_sf"/>
</dbReference>
<evidence type="ECO:0000256" key="5">
    <source>
        <dbReference type="ARBA" id="ARBA00022842"/>
    </source>
</evidence>
<dbReference type="SMART" id="SM00116">
    <property type="entry name" value="CBS"/>
    <property type="match status" value="2"/>
</dbReference>
<dbReference type="InterPro" id="IPR038076">
    <property type="entry name" value="MgtE_N_sf"/>
</dbReference>
<dbReference type="AlphaFoldDB" id="A0A1T4LLY7"/>
<comment type="similarity">
    <text evidence="2 9">Belongs to the SLC41A transporter family.</text>
</comment>
<gene>
    <name evidence="11" type="ORF">SAMN02745973_01028</name>
</gene>
<keyword evidence="4 9" id="KW-0812">Transmembrane</keyword>
<dbReference type="PANTHER" id="PTHR43773:SF1">
    <property type="entry name" value="MAGNESIUM TRANSPORTER MGTE"/>
    <property type="match status" value="1"/>
</dbReference>
<dbReference type="SMART" id="SM00924">
    <property type="entry name" value="MgtE_N"/>
    <property type="match status" value="1"/>
</dbReference>
<accession>A0A1T4LLY7</accession>
<keyword evidence="6 9" id="KW-1133">Transmembrane helix</keyword>
<reference evidence="11 12" key="1">
    <citation type="submission" date="2017-02" db="EMBL/GenBank/DDBJ databases">
        <authorList>
            <person name="Peterson S.W."/>
        </authorList>
    </citation>
    <scope>NUCLEOTIDE SEQUENCE [LARGE SCALE GENOMIC DNA]</scope>
    <source>
        <strain evidence="11 12">DSM 15102</strain>
    </source>
</reference>
<feature type="transmembrane region" description="Helical" evidence="9">
    <location>
        <begin position="378"/>
        <end position="402"/>
    </location>
</feature>
<dbReference type="RefSeq" id="WP_087678481.1">
    <property type="nucleotide sequence ID" value="NZ_FUWV01000004.1"/>
</dbReference>
<dbReference type="CDD" id="cd04606">
    <property type="entry name" value="CBS_pair_Mg_transporter"/>
    <property type="match status" value="1"/>
</dbReference>
<protein>
    <recommendedName>
        <fullName evidence="9">Magnesium transporter MgtE</fullName>
    </recommendedName>
</protein>
<dbReference type="NCBIfam" id="TIGR00400">
    <property type="entry name" value="mgtE"/>
    <property type="match status" value="1"/>
</dbReference>
<evidence type="ECO:0000256" key="1">
    <source>
        <dbReference type="ARBA" id="ARBA00004141"/>
    </source>
</evidence>
<dbReference type="InterPro" id="IPR006667">
    <property type="entry name" value="SLC41_membr_dom"/>
</dbReference>
<dbReference type="SUPFAM" id="SSF54631">
    <property type="entry name" value="CBS-domain pair"/>
    <property type="match status" value="1"/>
</dbReference>
<dbReference type="SUPFAM" id="SSF158791">
    <property type="entry name" value="MgtE N-terminal domain-like"/>
    <property type="match status" value="1"/>
</dbReference>
<evidence type="ECO:0000259" key="10">
    <source>
        <dbReference type="PROSITE" id="PS51371"/>
    </source>
</evidence>
<feature type="transmembrane region" description="Helical" evidence="9">
    <location>
        <begin position="414"/>
        <end position="436"/>
    </location>
</feature>
<keyword evidence="12" id="KW-1185">Reference proteome</keyword>
<dbReference type="Gene3D" id="1.10.357.20">
    <property type="entry name" value="SLC41 divalent cation transporters, integral membrane domain"/>
    <property type="match status" value="1"/>
</dbReference>
<dbReference type="GO" id="GO:0005886">
    <property type="term" value="C:plasma membrane"/>
    <property type="evidence" value="ECO:0007669"/>
    <property type="project" value="UniProtKB-SubCell"/>
</dbReference>